<feature type="compositionally biased region" description="Polar residues" evidence="1">
    <location>
        <begin position="674"/>
        <end position="693"/>
    </location>
</feature>
<gene>
    <name evidence="2" type="ORF">CSSPJE1EN1_LOCUS16000</name>
</gene>
<feature type="compositionally biased region" description="Low complexity" evidence="1">
    <location>
        <begin position="239"/>
        <end position="256"/>
    </location>
</feature>
<reference evidence="2" key="1">
    <citation type="submission" date="2024-02" db="EMBL/GenBank/DDBJ databases">
        <authorList>
            <consortium name="ELIXIR-Norway"/>
            <consortium name="Elixir Norway"/>
        </authorList>
    </citation>
    <scope>NUCLEOTIDE SEQUENCE</scope>
</reference>
<proteinExistence type="predicted"/>
<dbReference type="InterPro" id="IPR029005">
    <property type="entry name" value="LIM-bd/SEUSS"/>
</dbReference>
<name>A0ABP0WYV5_9BRYO</name>
<dbReference type="Pfam" id="PF01803">
    <property type="entry name" value="LIM_bind"/>
    <property type="match status" value="1"/>
</dbReference>
<dbReference type="Proteomes" id="UP001497444">
    <property type="component" value="Chromosome 3"/>
</dbReference>
<keyword evidence="3" id="KW-1185">Reference proteome</keyword>
<dbReference type="PANTHER" id="PTHR10378">
    <property type="entry name" value="LIM DOMAIN-BINDING PROTEIN"/>
    <property type="match status" value="1"/>
</dbReference>
<feature type="region of interest" description="Disordered" evidence="1">
    <location>
        <begin position="237"/>
        <end position="268"/>
    </location>
</feature>
<evidence type="ECO:0008006" key="4">
    <source>
        <dbReference type="Google" id="ProtNLM"/>
    </source>
</evidence>
<organism evidence="2 3">
    <name type="scientific">Sphagnum jensenii</name>
    <dbReference type="NCBI Taxonomy" id="128206"/>
    <lineage>
        <taxon>Eukaryota</taxon>
        <taxon>Viridiplantae</taxon>
        <taxon>Streptophyta</taxon>
        <taxon>Embryophyta</taxon>
        <taxon>Bryophyta</taxon>
        <taxon>Sphagnophytina</taxon>
        <taxon>Sphagnopsida</taxon>
        <taxon>Sphagnales</taxon>
        <taxon>Sphagnaceae</taxon>
        <taxon>Sphagnum</taxon>
    </lineage>
</organism>
<evidence type="ECO:0000313" key="3">
    <source>
        <dbReference type="Proteomes" id="UP001497444"/>
    </source>
</evidence>
<protein>
    <recommendedName>
        <fullName evidence="4">Transcriptional regulator SLK2</fullName>
    </recommendedName>
</protein>
<feature type="compositionally biased region" description="Polar residues" evidence="1">
    <location>
        <begin position="627"/>
        <end position="652"/>
    </location>
</feature>
<evidence type="ECO:0000256" key="1">
    <source>
        <dbReference type="SAM" id="MobiDB-lite"/>
    </source>
</evidence>
<feature type="region of interest" description="Disordered" evidence="1">
    <location>
        <begin position="674"/>
        <end position="752"/>
    </location>
</feature>
<feature type="region of interest" description="Disordered" evidence="1">
    <location>
        <begin position="581"/>
        <end position="656"/>
    </location>
</feature>
<evidence type="ECO:0000313" key="2">
    <source>
        <dbReference type="EMBL" id="CAK9270522.1"/>
    </source>
</evidence>
<feature type="compositionally biased region" description="Low complexity" evidence="1">
    <location>
        <begin position="700"/>
        <end position="721"/>
    </location>
</feature>
<accession>A0ABP0WYV5</accession>
<feature type="region of interest" description="Disordered" evidence="1">
    <location>
        <begin position="96"/>
        <end position="164"/>
    </location>
</feature>
<feature type="compositionally biased region" description="Low complexity" evidence="1">
    <location>
        <begin position="123"/>
        <end position="164"/>
    </location>
</feature>
<feature type="compositionally biased region" description="Low complexity" evidence="1">
    <location>
        <begin position="604"/>
        <end position="620"/>
    </location>
</feature>
<dbReference type="EMBL" id="OZ020098">
    <property type="protein sequence ID" value="CAK9270522.1"/>
    <property type="molecule type" value="Genomic_DNA"/>
</dbReference>
<sequence length="981" mass="105589">MAWERVKGTGRSLPLSILHIFFYNQKGSSDVTMSACNLYFESCYCKGGLGEPNCEQLMLSGMSQGFNVGASAVGSNAQPPGSIAGHSGLTSLQHNSSMALASDSHPSPGLGSMGLPASPRSFSSGSLTSLTSSVTPPSQLLLLQQQQQQQQQSQSAQQQDQLPQGSQQQVVAQLLGNGSPSVGIGQQGLGVGASAQQVVGLVNTQQQALTRVKLEPQQADQSLQHLQQQLMIPKREMKSLSPQLQRQDLQLQMQRQQHPHQIHPQQNLLQQQQQRLLQQQQQLLHSRQLQRSPLQLQQHQHELQLQQHAKQPAFEPGVCARRLMEYMCHQRHRPQDNNIMFWRKFVAEYFAPRAKKRWCVSLYGSGGRQPTGVFPQVSIKLGFDVWQCEICGSKPGRGFETTVEVLPRLCKIKYDSGITEELLFVDLPNEYCLSSGQLVLEYGKAIQESVFQQLRVVRDGQLRIIFSADLKIMSWEFCARSHEELLPRRLIIPQVTSLAAIAQKYQTSASQSGGGLSLQEMQTNCSLFVASAHQLARNLEVPTVNDLGYTKRYVRCLQISEVVNSMKDLIDFSGENRIGPIDSLHSFPRQSSQAAGGLIGNPAQQQQQQQDQQQEQLELQNLIADTGPNNSLSSLQHQLNTGSGNRGSSLSSPIHEGVSNPLMSFLHRGSLPSLQEPLQGSLQNSHETDFSNSLGGGLHGQQRQLTLPPPQQQQQQQQQQQASGVGGSRTGSHQNSPTNSLASFSGGGLAGSSSNRNLLSSTLQQNTSGAVGVASLLEQQQQTALQSGQGSQHQHHNTQNVAHHVLQEMMMNQEMNRGSSFQQPLGLSDLDGNQGVNGGFSGSMNSFTGAGGGHGTGTANLGVGSNGVISNQLGLNSGNLGGLAGVLSPIGGAGGNTALVSLGNHSLRSLGSGLGSLGGNTGVMDTLNGRLNLAGMGQQQDVQMQDPSHQSHHELGGTGLLGDGLSTPGGFGGIQFNWKTP</sequence>